<evidence type="ECO:0000313" key="2">
    <source>
        <dbReference type="Proteomes" id="UP000007797"/>
    </source>
</evidence>
<accession>F4Q2E6</accession>
<dbReference type="SUPFAM" id="SSF49265">
    <property type="entry name" value="Fibronectin type III"/>
    <property type="match status" value="1"/>
</dbReference>
<evidence type="ECO:0000313" key="1">
    <source>
        <dbReference type="EMBL" id="EGG18166.1"/>
    </source>
</evidence>
<evidence type="ECO:0008006" key="3">
    <source>
        <dbReference type="Google" id="ProtNLM"/>
    </source>
</evidence>
<dbReference type="AlphaFoldDB" id="F4Q2E6"/>
<gene>
    <name evidence="1" type="ORF">DFA_06833</name>
</gene>
<dbReference type="KEGG" id="dfa:DFA_06833"/>
<dbReference type="RefSeq" id="XP_004366207.1">
    <property type="nucleotide sequence ID" value="XM_004366150.1"/>
</dbReference>
<protein>
    <recommendedName>
        <fullName evidence="3">Fibronectin type-III domain-containing protein</fullName>
    </recommendedName>
</protein>
<organism evidence="1 2">
    <name type="scientific">Cavenderia fasciculata</name>
    <name type="common">Slime mold</name>
    <name type="synonym">Dictyostelium fasciculatum</name>
    <dbReference type="NCBI Taxonomy" id="261658"/>
    <lineage>
        <taxon>Eukaryota</taxon>
        <taxon>Amoebozoa</taxon>
        <taxon>Evosea</taxon>
        <taxon>Eumycetozoa</taxon>
        <taxon>Dictyostelia</taxon>
        <taxon>Acytosteliales</taxon>
        <taxon>Cavenderiaceae</taxon>
        <taxon>Cavenderia</taxon>
    </lineage>
</organism>
<dbReference type="InterPro" id="IPR036116">
    <property type="entry name" value="FN3_sf"/>
</dbReference>
<dbReference type="Gene3D" id="2.60.40.10">
    <property type="entry name" value="Immunoglobulins"/>
    <property type="match status" value="1"/>
</dbReference>
<reference evidence="2" key="1">
    <citation type="journal article" date="2011" name="Genome Res.">
        <title>Phylogeny-wide analysis of social amoeba genomes highlights ancient origins for complex intercellular communication.</title>
        <authorList>
            <person name="Heidel A.J."/>
            <person name="Lawal H.M."/>
            <person name="Felder M."/>
            <person name="Schilde C."/>
            <person name="Helps N.R."/>
            <person name="Tunggal B."/>
            <person name="Rivero F."/>
            <person name="John U."/>
            <person name="Schleicher M."/>
            <person name="Eichinger L."/>
            <person name="Platzer M."/>
            <person name="Noegel A.A."/>
            <person name="Schaap P."/>
            <person name="Gloeckner G."/>
        </authorList>
    </citation>
    <scope>NUCLEOTIDE SEQUENCE [LARGE SCALE GENOMIC DNA]</scope>
    <source>
        <strain evidence="2">SH3</strain>
    </source>
</reference>
<dbReference type="OrthoDB" id="410592at2759"/>
<dbReference type="EMBL" id="GL883020">
    <property type="protein sequence ID" value="EGG18166.1"/>
    <property type="molecule type" value="Genomic_DNA"/>
</dbReference>
<dbReference type="GeneID" id="14870143"/>
<sequence length="166" mass="18413">MDGYADSVPYSEKTNLIFSLYNFPSLEANVSAEYESVLIQWNSTGGVPGNITYQVSSIPSDTRNSPYVWCSGMNINSCLITGLVSQTNYSFEIQMSSVQFDPFVKIINTQTKQYPNNVTCVDYNNGNSQVDCNGHGECIDSTCLCDDSRTDLYLSASIEGELSRWL</sequence>
<keyword evidence="2" id="KW-1185">Reference proteome</keyword>
<dbReference type="InterPro" id="IPR013783">
    <property type="entry name" value="Ig-like_fold"/>
</dbReference>
<name>F4Q2E6_CACFS</name>
<proteinExistence type="predicted"/>
<dbReference type="Proteomes" id="UP000007797">
    <property type="component" value="Unassembled WGS sequence"/>
</dbReference>